<dbReference type="SUPFAM" id="SSF51445">
    <property type="entry name" value="(Trans)glycosidases"/>
    <property type="match status" value="1"/>
</dbReference>
<dbReference type="InterPro" id="IPR017853">
    <property type="entry name" value="GH"/>
</dbReference>
<proteinExistence type="inferred from homology"/>
<accession>A0A2N9E1S5</accession>
<dbReference type="PANTHER" id="PTHR31268:SF8">
    <property type="entry name" value="GALACTINOL--SUCROSE GALACTOSYLTRANSFERASE 4-RELATED"/>
    <property type="match status" value="1"/>
</dbReference>
<evidence type="ECO:0000256" key="1">
    <source>
        <dbReference type="ARBA" id="ARBA00007240"/>
    </source>
</evidence>
<dbReference type="AlphaFoldDB" id="A0A2N9E1S5"/>
<gene>
    <name evidence="3" type="ORF">FSB_LOCUS728</name>
</gene>
<dbReference type="PANTHER" id="PTHR31268">
    <property type="match status" value="1"/>
</dbReference>
<dbReference type="EMBL" id="OIVN01000026">
    <property type="protein sequence ID" value="SPC72846.1"/>
    <property type="molecule type" value="Genomic_DNA"/>
</dbReference>
<reference evidence="3" key="1">
    <citation type="submission" date="2018-02" db="EMBL/GenBank/DDBJ databases">
        <authorList>
            <person name="Cohen D.B."/>
            <person name="Kent A.D."/>
        </authorList>
    </citation>
    <scope>NUCLEOTIDE SEQUENCE</scope>
</reference>
<name>A0A2N9E1S5_FAGSY</name>
<evidence type="ECO:0000256" key="2">
    <source>
        <dbReference type="ARBA" id="ARBA00023277"/>
    </source>
</evidence>
<protein>
    <recommendedName>
        <fullName evidence="4">Galactinol--sucrose galactosyltransferase</fullName>
    </recommendedName>
</protein>
<dbReference type="Pfam" id="PF05691">
    <property type="entry name" value="Raffinose_syn"/>
    <property type="match status" value="2"/>
</dbReference>
<sequence>MAPPNKVILDEYFDFSNGKFRVNSVPLLSEVPTNVSFSPFSSICQSSEAPLPLFQRLLALSHKGGFNKDVPSDRLMNSLGSFTGRDFLSIFRFKTWWSTMWVGNSGSDLQMETQWVLLNVPEIKSYVIIIPIIEGSFRSALHPGTDGHIMICAESGSTQVKASNFDAIAYVHVSDSPYNLMKEAYKPAGVWHGVNDFVKGGVSPRFLIIDDGWQSINLDGENPNEDKKNLGGSMLGPNAPSFDPKKPKMLISKAIELEHAEKDRDKAIQSGVTDFSGFEAKILKFQQELDEMFGGEESSSGAFTRDLRTKFKGLDDIYVWHALCGAWGGVRPGSTHLSSKVVPCKVSPGLDGTTNDLAVVKIVEGGIGLVHPDQSEDFYDSMHSYLASVGITGVKVDVIHTLEYVSEEYGGQVELAKAYFKGPTSSLSKNFGSGLISSMQQCNDFFFLGTHQISMGRVGDDFWFQDPNGDPMGVYWLQGVHMIHCAYNSLWMGQIIQPDLDMFQSDHLCAKFHAGSRAICGGPVYVSDSVGGHDFDLIKKLVYPDGTIPKCQHFALPTRDCFFKNPLFDQKTLLKIWNFNKIEAAKMGKAEEYVVYLNEAEEILLVTPKADAIQVTIQPSSFEIFSFVPVEKLDLDPTIKFAPIGLTNMFYNGGAIQELEYIKSGAENKSVKIKVKGHGNFLAYSRASPQECYLNGAEVAFEWLASGKLTLNLPWVEEAGGISDVAFVF</sequence>
<evidence type="ECO:0000313" key="3">
    <source>
        <dbReference type="EMBL" id="SPC72846.1"/>
    </source>
</evidence>
<dbReference type="InterPro" id="IPR008811">
    <property type="entry name" value="Glycosyl_hydrolases_36"/>
</dbReference>
<evidence type="ECO:0008006" key="4">
    <source>
        <dbReference type="Google" id="ProtNLM"/>
    </source>
</evidence>
<comment type="similarity">
    <text evidence="1">Belongs to the glycosyl hydrolases 36 family.</text>
</comment>
<organism evidence="3">
    <name type="scientific">Fagus sylvatica</name>
    <name type="common">Beechnut</name>
    <dbReference type="NCBI Taxonomy" id="28930"/>
    <lineage>
        <taxon>Eukaryota</taxon>
        <taxon>Viridiplantae</taxon>
        <taxon>Streptophyta</taxon>
        <taxon>Embryophyta</taxon>
        <taxon>Tracheophyta</taxon>
        <taxon>Spermatophyta</taxon>
        <taxon>Magnoliopsida</taxon>
        <taxon>eudicotyledons</taxon>
        <taxon>Gunneridae</taxon>
        <taxon>Pentapetalae</taxon>
        <taxon>rosids</taxon>
        <taxon>fabids</taxon>
        <taxon>Fagales</taxon>
        <taxon>Fagaceae</taxon>
        <taxon>Fagus</taxon>
    </lineage>
</organism>
<keyword evidence="2" id="KW-0119">Carbohydrate metabolism</keyword>